<comment type="caution">
    <text evidence="10">The sequence shown here is derived from an EMBL/GenBank/DDBJ whole genome shotgun (WGS) entry which is preliminary data.</text>
</comment>
<evidence type="ECO:0000256" key="9">
    <source>
        <dbReference type="RuleBase" id="RU000488"/>
    </source>
</evidence>
<keyword evidence="3 9" id="KW-0813">Transport</keyword>
<evidence type="ECO:0000256" key="7">
    <source>
        <dbReference type="ARBA" id="ARBA00023136"/>
    </source>
</evidence>
<dbReference type="GO" id="GO:0006862">
    <property type="term" value="P:nucleotide transport"/>
    <property type="evidence" value="ECO:0007669"/>
    <property type="project" value="InterPro"/>
</dbReference>
<evidence type="ECO:0000256" key="5">
    <source>
        <dbReference type="ARBA" id="ARBA00022737"/>
    </source>
</evidence>
<feature type="repeat" description="Solcar" evidence="8">
    <location>
        <begin position="2"/>
        <end position="97"/>
    </location>
</feature>
<comment type="similarity">
    <text evidence="2 9">Belongs to the mitochondrial carrier (TC 2.A.29) family.</text>
</comment>
<sequence>MANAVVNGLAGAGGGIIAQIITYPLQTVNTRQQTERIAKKADASSAAPPPPRSTLLQLIQVIRSEGVGGLYSGLKPSLFGVAASLNLIANLDSWITMSRKGIYYYFYQVFKNKAEAIAATNRIRGRGDGTVGMFSWLLVAASAGSLNVLLTNPIWVLVTRMQTHTQAETKMLEAKKEALRNEASQSGIIGASLQEKFAELDSIKPQPYGTRHAASEVYNEAGIAGFWKGIVPTLIMVCNPSIQFMIYETSLKRLRAKRAANKQGSKDVSALEVFLLGAVAKLGATLATYPLLVVKSRLQAKQDIGGNISLRYSGKQVTCVSSAHEGTLDAIIKMIRYEGFSSFYKGMSTKIVQSVFAASVLFMIKEELVKAISVLVNKRPKYLLNVVK</sequence>
<evidence type="ECO:0000256" key="3">
    <source>
        <dbReference type="ARBA" id="ARBA00022448"/>
    </source>
</evidence>
<dbReference type="OMA" id="QFMIIES"/>
<dbReference type="InterPro" id="IPR023395">
    <property type="entry name" value="MCP_dom_sf"/>
</dbReference>
<keyword evidence="6" id="KW-1133">Transmembrane helix</keyword>
<dbReference type="GO" id="GO:0055085">
    <property type="term" value="P:transmembrane transport"/>
    <property type="evidence" value="ECO:0007669"/>
    <property type="project" value="InterPro"/>
</dbReference>
<reference evidence="10" key="1">
    <citation type="journal article" date="2016" name="Nat. Genet.">
        <title>A high-quality carrot genome assembly provides new insights into carotenoid accumulation and asterid genome evolution.</title>
        <authorList>
            <person name="Iorizzo M."/>
            <person name="Ellison S."/>
            <person name="Senalik D."/>
            <person name="Zeng P."/>
            <person name="Satapoomin P."/>
            <person name="Huang J."/>
            <person name="Bowman M."/>
            <person name="Iovene M."/>
            <person name="Sanseverino W."/>
            <person name="Cavagnaro P."/>
            <person name="Yildiz M."/>
            <person name="Macko-Podgorni A."/>
            <person name="Moranska E."/>
            <person name="Grzebelus E."/>
            <person name="Grzebelus D."/>
            <person name="Ashrafi H."/>
            <person name="Zheng Z."/>
            <person name="Cheng S."/>
            <person name="Spooner D."/>
            <person name="Van Deynze A."/>
            <person name="Simon P."/>
        </authorList>
    </citation>
    <scope>NUCLEOTIDE SEQUENCE [LARGE SCALE GENOMIC DNA]</scope>
    <source>
        <tissue evidence="10">Leaf</tissue>
    </source>
</reference>
<dbReference type="STRING" id="79200.A0A165YVG1"/>
<keyword evidence="4 8" id="KW-0812">Transmembrane</keyword>
<evidence type="ECO:0008006" key="11">
    <source>
        <dbReference type="Google" id="ProtNLM"/>
    </source>
</evidence>
<evidence type="ECO:0000256" key="1">
    <source>
        <dbReference type="ARBA" id="ARBA00004141"/>
    </source>
</evidence>
<evidence type="ECO:0000313" key="10">
    <source>
        <dbReference type="EMBL" id="KZM99294.1"/>
    </source>
</evidence>
<dbReference type="GO" id="GO:0016020">
    <property type="term" value="C:membrane"/>
    <property type="evidence" value="ECO:0007669"/>
    <property type="project" value="UniProtKB-SubCell"/>
</dbReference>
<dbReference type="InterPro" id="IPR018108">
    <property type="entry name" value="MCP_transmembrane"/>
</dbReference>
<evidence type="ECO:0000256" key="4">
    <source>
        <dbReference type="ARBA" id="ARBA00022692"/>
    </source>
</evidence>
<keyword evidence="7 8" id="KW-0472">Membrane</keyword>
<comment type="subcellular location">
    <subcellularLocation>
        <location evidence="1">Membrane</location>
        <topology evidence="1">Multi-pass membrane protein</topology>
    </subcellularLocation>
</comment>
<dbReference type="PANTHER" id="PTHR45683">
    <property type="entry name" value="MITOCHONDRIAL NICOTINAMIDE ADENINE DINUCLEOTIDE TRANSPORTER 1-RELATED-RELATED"/>
    <property type="match status" value="1"/>
</dbReference>
<evidence type="ECO:0000256" key="6">
    <source>
        <dbReference type="ARBA" id="ARBA00022989"/>
    </source>
</evidence>
<dbReference type="InterPro" id="IPR044712">
    <property type="entry name" value="SLC25A32-like"/>
</dbReference>
<dbReference type="AlphaFoldDB" id="A0A165YVG1"/>
<dbReference type="Gene3D" id="1.50.40.10">
    <property type="entry name" value="Mitochondrial carrier domain"/>
    <property type="match status" value="2"/>
</dbReference>
<organism evidence="10">
    <name type="scientific">Daucus carota subsp. sativus</name>
    <name type="common">Carrot</name>
    <dbReference type="NCBI Taxonomy" id="79200"/>
    <lineage>
        <taxon>Eukaryota</taxon>
        <taxon>Viridiplantae</taxon>
        <taxon>Streptophyta</taxon>
        <taxon>Embryophyta</taxon>
        <taxon>Tracheophyta</taxon>
        <taxon>Spermatophyta</taxon>
        <taxon>Magnoliopsida</taxon>
        <taxon>eudicotyledons</taxon>
        <taxon>Gunneridae</taxon>
        <taxon>Pentapetalae</taxon>
        <taxon>asterids</taxon>
        <taxon>campanulids</taxon>
        <taxon>Apiales</taxon>
        <taxon>Apiaceae</taxon>
        <taxon>Apioideae</taxon>
        <taxon>Scandiceae</taxon>
        <taxon>Daucinae</taxon>
        <taxon>Daucus</taxon>
        <taxon>Daucus sect. Daucus</taxon>
    </lineage>
</organism>
<keyword evidence="5" id="KW-0677">Repeat</keyword>
<evidence type="ECO:0000256" key="2">
    <source>
        <dbReference type="ARBA" id="ARBA00006375"/>
    </source>
</evidence>
<dbReference type="PROSITE" id="PS50920">
    <property type="entry name" value="SOLCAR"/>
    <property type="match status" value="3"/>
</dbReference>
<gene>
    <name evidence="10" type="ORF">DCAR_013344</name>
</gene>
<feature type="repeat" description="Solcar" evidence="8">
    <location>
        <begin position="268"/>
        <end position="371"/>
    </location>
</feature>
<evidence type="ECO:0000256" key="8">
    <source>
        <dbReference type="PROSITE-ProRule" id="PRU00282"/>
    </source>
</evidence>
<dbReference type="EMBL" id="LNRQ01000004">
    <property type="protein sequence ID" value="KZM99294.1"/>
    <property type="molecule type" value="Genomic_DNA"/>
</dbReference>
<dbReference type="SUPFAM" id="SSF103506">
    <property type="entry name" value="Mitochondrial carrier"/>
    <property type="match status" value="1"/>
</dbReference>
<proteinExistence type="inferred from homology"/>
<protein>
    <recommendedName>
        <fullName evidence="11">Peroxisomal nicotinamide adenine dinucleotide carrier</fullName>
    </recommendedName>
</protein>
<dbReference type="Pfam" id="PF00153">
    <property type="entry name" value="Mito_carr"/>
    <property type="match status" value="3"/>
</dbReference>
<name>A0A165YVG1_DAUCS</name>
<dbReference type="Gramene" id="KZM99294">
    <property type="protein sequence ID" value="KZM99294"/>
    <property type="gene ID" value="DCAR_013344"/>
</dbReference>
<accession>A0A165YVG1</accession>
<feature type="repeat" description="Solcar" evidence="8">
    <location>
        <begin position="131"/>
        <end position="253"/>
    </location>
</feature>